<organism evidence="1 2">
    <name type="scientific">Aggregatibacter aphrophilus</name>
    <name type="common">Haemophilus aphrophilus</name>
    <dbReference type="NCBI Taxonomy" id="732"/>
    <lineage>
        <taxon>Bacteria</taxon>
        <taxon>Pseudomonadati</taxon>
        <taxon>Pseudomonadota</taxon>
        <taxon>Gammaproteobacteria</taxon>
        <taxon>Pasteurellales</taxon>
        <taxon>Pasteurellaceae</taxon>
        <taxon>Aggregatibacter</taxon>
    </lineage>
</organism>
<dbReference type="EMBL" id="UFSP01000001">
    <property type="protein sequence ID" value="SSY93313.1"/>
    <property type="molecule type" value="Genomic_DNA"/>
</dbReference>
<evidence type="ECO:0000313" key="2">
    <source>
        <dbReference type="Proteomes" id="UP000253728"/>
    </source>
</evidence>
<accession>A0A336NC53</accession>
<dbReference type="AlphaFoldDB" id="A0A336NC53"/>
<gene>
    <name evidence="1" type="ORF">NCTC5908_00294</name>
</gene>
<dbReference type="Proteomes" id="UP000253728">
    <property type="component" value="Unassembled WGS sequence"/>
</dbReference>
<proteinExistence type="predicted"/>
<name>A0A336NC53_AGGAP</name>
<evidence type="ECO:0000313" key="1">
    <source>
        <dbReference type="EMBL" id="SSY93313.1"/>
    </source>
</evidence>
<reference evidence="1 2" key="1">
    <citation type="submission" date="2018-06" db="EMBL/GenBank/DDBJ databases">
        <authorList>
            <consortium name="Pathogen Informatics"/>
            <person name="Doyle S."/>
        </authorList>
    </citation>
    <scope>NUCLEOTIDE SEQUENCE [LARGE SCALE GENOMIC DNA]</scope>
    <source>
        <strain evidence="1 2">NCTC5908</strain>
    </source>
</reference>
<protein>
    <submittedName>
        <fullName evidence="1">Uncharacterized protein</fullName>
    </submittedName>
</protein>
<sequence length="132" mass="14648">MNDTFDEANITVECNFSYSSEVICLRICLWNIISKPCENALVSSVVLCEGGVTILHISVGIITNGYSSDAPNNGNSSASGLVTEERHIQNNLLKMKNIQRLIRVTITNGQVMFKIIGLYRCCRDDCYSLLTH</sequence>